<keyword evidence="7" id="KW-1185">Reference proteome</keyword>
<dbReference type="PANTHER" id="PTHR30537:SF1">
    <property type="entry name" value="HTH-TYPE TRANSCRIPTIONAL REGULATOR PGRR"/>
    <property type="match status" value="1"/>
</dbReference>
<dbReference type="InterPro" id="IPR036388">
    <property type="entry name" value="WH-like_DNA-bd_sf"/>
</dbReference>
<evidence type="ECO:0000313" key="6">
    <source>
        <dbReference type="EMBL" id="MDZ5459513.1"/>
    </source>
</evidence>
<dbReference type="PANTHER" id="PTHR30537">
    <property type="entry name" value="HTH-TYPE TRANSCRIPTIONAL REGULATOR"/>
    <property type="match status" value="1"/>
</dbReference>
<dbReference type="EMBL" id="JAXOJX010000045">
    <property type="protein sequence ID" value="MDZ5459513.1"/>
    <property type="molecule type" value="Genomic_DNA"/>
</dbReference>
<dbReference type="InterPro" id="IPR058163">
    <property type="entry name" value="LysR-type_TF_proteobact-type"/>
</dbReference>
<dbReference type="SUPFAM" id="SSF46785">
    <property type="entry name" value="Winged helix' DNA-binding domain"/>
    <property type="match status" value="1"/>
</dbReference>
<protein>
    <submittedName>
        <fullName evidence="6">LysR family transcriptional regulator</fullName>
    </submittedName>
</protein>
<dbReference type="Gene3D" id="3.40.190.290">
    <property type="match status" value="1"/>
</dbReference>
<sequence length="310" mass="34222">MPPSRSRPGPARTSPPWPALMAFERVAAHLNFARAAAEMAVTPTAISKTIKQLEEQLGVRLFNRTTRSVALTEAGSQMLEGIVPALERVRLSVQQVGEASTRPRGVLRLNTSYVAYKTLLEPRLPAFLAEFPDIELDMQIDNGLANIVASGSDAGIRLGHALQLDMIAVPVGPRQPMVVVGNPGYLRDHGVPTKPADLLDHECIRQRIGHRGRYLDWRFGSGSREVTIAVRGRLTFNEMRCVLDAARQGCGLAYVFQPFAAEAIAAEELTAVLERHGPAGEHFYLYYPNRSQIPGKLRALIDFLQQRDRI</sequence>
<evidence type="ECO:0000256" key="1">
    <source>
        <dbReference type="ARBA" id="ARBA00009437"/>
    </source>
</evidence>
<dbReference type="Pfam" id="PF00126">
    <property type="entry name" value="HTH_1"/>
    <property type="match status" value="1"/>
</dbReference>
<organism evidence="6 7">
    <name type="scientific">Azohydromonas lata</name>
    <dbReference type="NCBI Taxonomy" id="45677"/>
    <lineage>
        <taxon>Bacteria</taxon>
        <taxon>Pseudomonadati</taxon>
        <taxon>Pseudomonadota</taxon>
        <taxon>Betaproteobacteria</taxon>
        <taxon>Burkholderiales</taxon>
        <taxon>Sphaerotilaceae</taxon>
        <taxon>Azohydromonas</taxon>
    </lineage>
</organism>
<comment type="caution">
    <text evidence="6">The sequence shown here is derived from an EMBL/GenBank/DDBJ whole genome shotgun (WGS) entry which is preliminary data.</text>
</comment>
<dbReference type="Pfam" id="PF03466">
    <property type="entry name" value="LysR_substrate"/>
    <property type="match status" value="1"/>
</dbReference>
<reference evidence="6 7" key="1">
    <citation type="submission" date="2023-11" db="EMBL/GenBank/DDBJ databases">
        <title>Draft genome of Azohydromonas lata strain H1 (DSM1123), a polyhydroxyalkanoate producer.</title>
        <authorList>
            <person name="Traversa D."/>
            <person name="D'Addabbo P."/>
            <person name="Pazzani C."/>
            <person name="Manzari C."/>
            <person name="Chiara M."/>
            <person name="Scrascia M."/>
        </authorList>
    </citation>
    <scope>NUCLEOTIDE SEQUENCE [LARGE SCALE GENOMIC DNA]</scope>
    <source>
        <strain evidence="6 7">H1</strain>
    </source>
</reference>
<comment type="similarity">
    <text evidence="1">Belongs to the LysR transcriptional regulatory family.</text>
</comment>
<keyword evidence="4" id="KW-0804">Transcription</keyword>
<dbReference type="InterPro" id="IPR036390">
    <property type="entry name" value="WH_DNA-bd_sf"/>
</dbReference>
<evidence type="ECO:0000256" key="3">
    <source>
        <dbReference type="ARBA" id="ARBA00023125"/>
    </source>
</evidence>
<name>A0ABU5IKS4_9BURK</name>
<dbReference type="Gene3D" id="1.10.10.10">
    <property type="entry name" value="Winged helix-like DNA-binding domain superfamily/Winged helix DNA-binding domain"/>
    <property type="match status" value="1"/>
</dbReference>
<dbReference type="SUPFAM" id="SSF53850">
    <property type="entry name" value="Periplasmic binding protein-like II"/>
    <property type="match status" value="1"/>
</dbReference>
<feature type="domain" description="HTH lysR-type" evidence="5">
    <location>
        <begin position="15"/>
        <end position="72"/>
    </location>
</feature>
<dbReference type="PRINTS" id="PR00039">
    <property type="entry name" value="HTHLYSR"/>
</dbReference>
<evidence type="ECO:0000256" key="4">
    <source>
        <dbReference type="ARBA" id="ARBA00023163"/>
    </source>
</evidence>
<accession>A0ABU5IKS4</accession>
<dbReference type="InterPro" id="IPR000847">
    <property type="entry name" value="LysR_HTH_N"/>
</dbReference>
<keyword evidence="3" id="KW-0238">DNA-binding</keyword>
<evidence type="ECO:0000313" key="7">
    <source>
        <dbReference type="Proteomes" id="UP001293718"/>
    </source>
</evidence>
<keyword evidence="2" id="KW-0805">Transcription regulation</keyword>
<dbReference type="Proteomes" id="UP001293718">
    <property type="component" value="Unassembled WGS sequence"/>
</dbReference>
<proteinExistence type="inferred from homology"/>
<evidence type="ECO:0000256" key="2">
    <source>
        <dbReference type="ARBA" id="ARBA00023015"/>
    </source>
</evidence>
<dbReference type="InterPro" id="IPR005119">
    <property type="entry name" value="LysR_subst-bd"/>
</dbReference>
<dbReference type="RefSeq" id="WP_322467227.1">
    <property type="nucleotide sequence ID" value="NZ_JAXOJX010000045.1"/>
</dbReference>
<dbReference type="PROSITE" id="PS50931">
    <property type="entry name" value="HTH_LYSR"/>
    <property type="match status" value="1"/>
</dbReference>
<evidence type="ECO:0000259" key="5">
    <source>
        <dbReference type="PROSITE" id="PS50931"/>
    </source>
</evidence>
<gene>
    <name evidence="6" type="ORF">SM757_23315</name>
</gene>